<proteinExistence type="predicted"/>
<evidence type="ECO:0000259" key="4">
    <source>
        <dbReference type="Pfam" id="PF00561"/>
    </source>
</evidence>
<comment type="caution">
    <text evidence="5">The sequence shown here is derived from an EMBL/GenBank/DDBJ whole genome shotgun (WGS) entry which is preliminary data.</text>
</comment>
<sequence length="356" mass="39012">MRTFLIAAAALAVASPAAAQLSTRWPVSEGDARFANFRFHGGETLPELKMHYRTLGSPKRDSQGRISNAVMILHGTGGTGAQFLRPQFADELYGPGQPLDITKYFIILPDSIGHGGSSKPSDGLRMAFPAYDYADMVEAQRRLLVDHLKVTQLRLLAGTSMGCMHSFVWGTTHPGFARALFPTACLPVEIAGRNRMWRKMSIDAIKADPLWNGGNYVEQPKSGLRTAAALGLIAGSAPLRMQAEAPTREAAEKALEGRVEAGMTDDANDVIYRIDSSRTYNPAPLLSRITVPVTWINSADDFINPPNLRIAEAEVAKMPNAKFILIPETAETRGHSTHTWAVFWKQDLIDLLKRSE</sequence>
<reference evidence="5 6" key="1">
    <citation type="submission" date="2019-06" db="EMBL/GenBank/DDBJ databases">
        <authorList>
            <person name="Lee I."/>
            <person name="Jang G.I."/>
            <person name="Hwang C.Y."/>
        </authorList>
    </citation>
    <scope>NUCLEOTIDE SEQUENCE [LARGE SCALE GENOMIC DNA]</scope>
    <source>
        <strain evidence="5 6">PAMC 28131</strain>
    </source>
</reference>
<dbReference type="GO" id="GO:0004414">
    <property type="term" value="F:homoserine O-acetyltransferase activity"/>
    <property type="evidence" value="ECO:0007669"/>
    <property type="project" value="TreeGrafter"/>
</dbReference>
<evidence type="ECO:0000313" key="6">
    <source>
        <dbReference type="Proteomes" id="UP000319897"/>
    </source>
</evidence>
<evidence type="ECO:0000313" key="5">
    <source>
        <dbReference type="EMBL" id="TPE60560.1"/>
    </source>
</evidence>
<dbReference type="GO" id="GO:0009092">
    <property type="term" value="P:homoserine metabolic process"/>
    <property type="evidence" value="ECO:0007669"/>
    <property type="project" value="TreeGrafter"/>
</dbReference>
<name>A0A501XJ32_9SPHN</name>
<dbReference type="InterPro" id="IPR008220">
    <property type="entry name" value="HAT_MetX-like"/>
</dbReference>
<dbReference type="PIRSF" id="PIRSF000443">
    <property type="entry name" value="Homoser_Ac_trans"/>
    <property type="match status" value="1"/>
</dbReference>
<keyword evidence="6" id="KW-1185">Reference proteome</keyword>
<feature type="active site" evidence="2">
    <location>
        <position position="301"/>
    </location>
</feature>
<dbReference type="AlphaFoldDB" id="A0A501XJ32"/>
<feature type="active site" description="Nucleophile" evidence="2">
    <location>
        <position position="160"/>
    </location>
</feature>
<dbReference type="EMBL" id="VFSU01000026">
    <property type="protein sequence ID" value="TPE60560.1"/>
    <property type="molecule type" value="Genomic_DNA"/>
</dbReference>
<keyword evidence="3" id="KW-0732">Signal</keyword>
<dbReference type="PANTHER" id="PTHR32268">
    <property type="entry name" value="HOMOSERINE O-ACETYLTRANSFERASE"/>
    <property type="match status" value="1"/>
</dbReference>
<dbReference type="GO" id="GO:0016787">
    <property type="term" value="F:hydrolase activity"/>
    <property type="evidence" value="ECO:0007669"/>
    <property type="project" value="UniProtKB-KW"/>
</dbReference>
<gene>
    <name evidence="5" type="ORF">FJQ54_11235</name>
</gene>
<evidence type="ECO:0000256" key="1">
    <source>
        <dbReference type="ARBA" id="ARBA00022679"/>
    </source>
</evidence>
<dbReference type="Proteomes" id="UP000319897">
    <property type="component" value="Unassembled WGS sequence"/>
</dbReference>
<feature type="signal peptide" evidence="3">
    <location>
        <begin position="1"/>
        <end position="19"/>
    </location>
</feature>
<dbReference type="Pfam" id="PF00561">
    <property type="entry name" value="Abhydrolase_1"/>
    <property type="match status" value="1"/>
</dbReference>
<feature type="domain" description="AB hydrolase-1" evidence="4">
    <location>
        <begin position="68"/>
        <end position="328"/>
    </location>
</feature>
<dbReference type="OrthoDB" id="9800754at2"/>
<evidence type="ECO:0000256" key="2">
    <source>
        <dbReference type="PIRSR" id="PIRSR000443-1"/>
    </source>
</evidence>
<protein>
    <submittedName>
        <fullName evidence="5">Alpha/beta fold hydrolase</fullName>
    </submittedName>
</protein>
<keyword evidence="1" id="KW-0808">Transferase</keyword>
<accession>A0A501XJ32</accession>
<dbReference type="RefSeq" id="WP_140928496.1">
    <property type="nucleotide sequence ID" value="NZ_VFSU01000026.1"/>
</dbReference>
<feature type="chain" id="PRO_5021282309" evidence="3">
    <location>
        <begin position="20"/>
        <end position="356"/>
    </location>
</feature>
<dbReference type="GO" id="GO:0009086">
    <property type="term" value="P:methionine biosynthetic process"/>
    <property type="evidence" value="ECO:0007669"/>
    <property type="project" value="TreeGrafter"/>
</dbReference>
<dbReference type="InterPro" id="IPR029058">
    <property type="entry name" value="AB_hydrolase_fold"/>
</dbReference>
<dbReference type="InterPro" id="IPR000073">
    <property type="entry name" value="AB_hydrolase_1"/>
</dbReference>
<keyword evidence="5" id="KW-0378">Hydrolase</keyword>
<feature type="active site" evidence="2">
    <location>
        <position position="335"/>
    </location>
</feature>
<dbReference type="Gene3D" id="3.40.50.1820">
    <property type="entry name" value="alpha/beta hydrolase"/>
    <property type="match status" value="1"/>
</dbReference>
<dbReference type="NCBIfam" id="NF005071">
    <property type="entry name" value="PRK06489.1"/>
    <property type="match status" value="1"/>
</dbReference>
<dbReference type="SUPFAM" id="SSF53474">
    <property type="entry name" value="alpha/beta-Hydrolases"/>
    <property type="match status" value="1"/>
</dbReference>
<organism evidence="5 6">
    <name type="scientific">Sandaracinobacter neustonicus</name>
    <dbReference type="NCBI Taxonomy" id="1715348"/>
    <lineage>
        <taxon>Bacteria</taxon>
        <taxon>Pseudomonadati</taxon>
        <taxon>Pseudomonadota</taxon>
        <taxon>Alphaproteobacteria</taxon>
        <taxon>Sphingomonadales</taxon>
        <taxon>Sphingosinicellaceae</taxon>
        <taxon>Sandaracinobacter</taxon>
    </lineage>
</organism>
<evidence type="ECO:0000256" key="3">
    <source>
        <dbReference type="SAM" id="SignalP"/>
    </source>
</evidence>
<dbReference type="PANTHER" id="PTHR32268:SF11">
    <property type="entry name" value="HOMOSERINE O-ACETYLTRANSFERASE"/>
    <property type="match status" value="1"/>
</dbReference>